<organism evidence="1 2">
    <name type="scientific">Acer saccharum</name>
    <name type="common">Sugar maple</name>
    <dbReference type="NCBI Taxonomy" id="4024"/>
    <lineage>
        <taxon>Eukaryota</taxon>
        <taxon>Viridiplantae</taxon>
        <taxon>Streptophyta</taxon>
        <taxon>Embryophyta</taxon>
        <taxon>Tracheophyta</taxon>
        <taxon>Spermatophyta</taxon>
        <taxon>Magnoliopsida</taxon>
        <taxon>eudicotyledons</taxon>
        <taxon>Gunneridae</taxon>
        <taxon>Pentapetalae</taxon>
        <taxon>rosids</taxon>
        <taxon>malvids</taxon>
        <taxon>Sapindales</taxon>
        <taxon>Sapindaceae</taxon>
        <taxon>Hippocastanoideae</taxon>
        <taxon>Acereae</taxon>
        <taxon>Acer</taxon>
    </lineage>
</organism>
<accession>A0AA39SPX6</accession>
<dbReference type="AlphaFoldDB" id="A0AA39SPX6"/>
<evidence type="ECO:0000313" key="1">
    <source>
        <dbReference type="EMBL" id="KAK0592664.1"/>
    </source>
</evidence>
<comment type="caution">
    <text evidence="1">The sequence shown here is derived from an EMBL/GenBank/DDBJ whole genome shotgun (WGS) entry which is preliminary data.</text>
</comment>
<keyword evidence="2" id="KW-1185">Reference proteome</keyword>
<reference evidence="1" key="1">
    <citation type="journal article" date="2022" name="Plant J.">
        <title>Strategies of tolerance reflected in two North American maple genomes.</title>
        <authorList>
            <person name="McEvoy S.L."/>
            <person name="Sezen U.U."/>
            <person name="Trouern-Trend A."/>
            <person name="McMahon S.M."/>
            <person name="Schaberg P.G."/>
            <person name="Yang J."/>
            <person name="Wegrzyn J.L."/>
            <person name="Swenson N.G."/>
        </authorList>
    </citation>
    <scope>NUCLEOTIDE SEQUENCE</scope>
    <source>
        <strain evidence="1">NS2018</strain>
    </source>
</reference>
<sequence>MITRFGVGMIKLQVCYLTDSIMFGKKKFVDFNSDFYKTNTWLESYYGLIFPVGHPSKWNTPTEVRSKVVLPSEWRAQAGRLRKNRVPSADEHGSKIRYYTICKKSSHNRQNCRNPLAD</sequence>
<reference evidence="1" key="2">
    <citation type="submission" date="2023-06" db="EMBL/GenBank/DDBJ databases">
        <authorList>
            <person name="Swenson N.G."/>
            <person name="Wegrzyn J.L."/>
            <person name="Mcevoy S.L."/>
        </authorList>
    </citation>
    <scope>NUCLEOTIDE SEQUENCE</scope>
    <source>
        <strain evidence="1">NS2018</strain>
        <tissue evidence="1">Leaf</tissue>
    </source>
</reference>
<gene>
    <name evidence="1" type="ORF">LWI29_023125</name>
</gene>
<proteinExistence type="predicted"/>
<dbReference type="Proteomes" id="UP001168877">
    <property type="component" value="Unassembled WGS sequence"/>
</dbReference>
<dbReference type="EMBL" id="JAUESC010000380">
    <property type="protein sequence ID" value="KAK0592664.1"/>
    <property type="molecule type" value="Genomic_DNA"/>
</dbReference>
<protein>
    <submittedName>
        <fullName evidence="1">Uncharacterized protein</fullName>
    </submittedName>
</protein>
<evidence type="ECO:0000313" key="2">
    <source>
        <dbReference type="Proteomes" id="UP001168877"/>
    </source>
</evidence>
<name>A0AA39SPX6_ACESA</name>